<dbReference type="Pfam" id="PF14534">
    <property type="entry name" value="DUF4440"/>
    <property type="match status" value="1"/>
</dbReference>
<evidence type="ECO:0000313" key="2">
    <source>
        <dbReference type="EMBL" id="MDR7154346.1"/>
    </source>
</evidence>
<proteinExistence type="predicted"/>
<dbReference type="InterPro" id="IPR027843">
    <property type="entry name" value="DUF4440"/>
</dbReference>
<keyword evidence="3" id="KW-1185">Reference proteome</keyword>
<dbReference type="Proteomes" id="UP001267638">
    <property type="component" value="Unassembled WGS sequence"/>
</dbReference>
<sequence length="132" mass="14975">MSEHDSLRTAEDEIRVQETRRCAALAADDLVTLAELMNDDLVHVHTTGIVHNKLQLLEHAGQFLRFFEVRRGDLNIRMLADDVAVVTGPMTNIVGRRAENEKIEVHAFVTQVWVKRDGAWKTSSFHAVRQTS</sequence>
<evidence type="ECO:0000313" key="3">
    <source>
        <dbReference type="Proteomes" id="UP001267638"/>
    </source>
</evidence>
<name>A0ABU1WYG0_SPHXE</name>
<dbReference type="Gene3D" id="3.10.450.50">
    <property type="match status" value="1"/>
</dbReference>
<comment type="caution">
    <text evidence="2">The sequence shown here is derived from an EMBL/GenBank/DDBJ whole genome shotgun (WGS) entry which is preliminary data.</text>
</comment>
<organism evidence="2 3">
    <name type="scientific">Sphingobium xenophagum</name>
    <dbReference type="NCBI Taxonomy" id="121428"/>
    <lineage>
        <taxon>Bacteria</taxon>
        <taxon>Pseudomonadati</taxon>
        <taxon>Pseudomonadota</taxon>
        <taxon>Alphaproteobacteria</taxon>
        <taxon>Sphingomonadales</taxon>
        <taxon>Sphingomonadaceae</taxon>
        <taxon>Sphingobium</taxon>
    </lineage>
</organism>
<evidence type="ECO:0000259" key="1">
    <source>
        <dbReference type="Pfam" id="PF14534"/>
    </source>
</evidence>
<protein>
    <submittedName>
        <fullName evidence="2">Ketosteroid isomerase-like protein</fullName>
    </submittedName>
</protein>
<dbReference type="RefSeq" id="WP_310222563.1">
    <property type="nucleotide sequence ID" value="NZ_JAVDWV010000004.1"/>
</dbReference>
<dbReference type="InterPro" id="IPR032710">
    <property type="entry name" value="NTF2-like_dom_sf"/>
</dbReference>
<dbReference type="SUPFAM" id="SSF54427">
    <property type="entry name" value="NTF2-like"/>
    <property type="match status" value="1"/>
</dbReference>
<gene>
    <name evidence="2" type="ORF">J2W40_001158</name>
</gene>
<feature type="domain" description="DUF4440" evidence="1">
    <location>
        <begin position="15"/>
        <end position="121"/>
    </location>
</feature>
<reference evidence="2 3" key="1">
    <citation type="submission" date="2023-07" db="EMBL/GenBank/DDBJ databases">
        <title>Sorghum-associated microbial communities from plants grown in Nebraska, USA.</title>
        <authorList>
            <person name="Schachtman D."/>
        </authorList>
    </citation>
    <scope>NUCLEOTIDE SEQUENCE [LARGE SCALE GENOMIC DNA]</scope>
    <source>
        <strain evidence="2 3">4256</strain>
    </source>
</reference>
<dbReference type="EMBL" id="JAVDWV010000004">
    <property type="protein sequence ID" value="MDR7154346.1"/>
    <property type="molecule type" value="Genomic_DNA"/>
</dbReference>
<accession>A0ABU1WYG0</accession>